<name>A0A0R2L3I7_9LACO</name>
<dbReference type="STRING" id="348151.IV55_GL001528"/>
<dbReference type="PIRSF" id="PIRSF002854">
    <property type="entry name" value="MetQ"/>
    <property type="match status" value="1"/>
</dbReference>
<comment type="similarity">
    <text evidence="6">Belongs to the nlpA lipoprotein family.</text>
</comment>
<dbReference type="Gene3D" id="3.40.190.10">
    <property type="entry name" value="Periplasmic binding protein-like II"/>
    <property type="match status" value="2"/>
</dbReference>
<dbReference type="PROSITE" id="PS51257">
    <property type="entry name" value="PROKAR_LIPOPROTEIN"/>
    <property type="match status" value="1"/>
</dbReference>
<keyword evidence="5 6" id="KW-0449">Lipoprotein</keyword>
<evidence type="ECO:0000256" key="7">
    <source>
        <dbReference type="PIRSR" id="PIRSR002854-1"/>
    </source>
</evidence>
<reference evidence="9 10" key="1">
    <citation type="journal article" date="2015" name="Genome Announc.">
        <title>Expanding the biotechnology potential of lactobacilli through comparative genomics of 213 strains and associated genera.</title>
        <authorList>
            <person name="Sun Z."/>
            <person name="Harris H.M."/>
            <person name="McCann A."/>
            <person name="Guo C."/>
            <person name="Argimon S."/>
            <person name="Zhang W."/>
            <person name="Yang X."/>
            <person name="Jeffery I.B."/>
            <person name="Cooney J.C."/>
            <person name="Kagawa T.F."/>
            <person name="Liu W."/>
            <person name="Song Y."/>
            <person name="Salvetti E."/>
            <person name="Wrobel A."/>
            <person name="Rasinkangas P."/>
            <person name="Parkhill J."/>
            <person name="Rea M.C."/>
            <person name="O'Sullivan O."/>
            <person name="Ritari J."/>
            <person name="Douillard F.P."/>
            <person name="Paul Ross R."/>
            <person name="Yang R."/>
            <person name="Briner A.E."/>
            <person name="Felis G.E."/>
            <person name="de Vos W.M."/>
            <person name="Barrangou R."/>
            <person name="Klaenhammer T.R."/>
            <person name="Caufield P.W."/>
            <person name="Cui Y."/>
            <person name="Zhang H."/>
            <person name="O'Toole P.W."/>
        </authorList>
    </citation>
    <scope>NUCLEOTIDE SEQUENCE [LARGE SCALE GENOMIC DNA]</scope>
    <source>
        <strain evidence="9 10">DSM 22696</strain>
    </source>
</reference>
<keyword evidence="3" id="KW-0472">Membrane</keyword>
<keyword evidence="2 8" id="KW-0732">Signal</keyword>
<dbReference type="PANTHER" id="PTHR30429:SF1">
    <property type="entry name" value="D-METHIONINE-BINDING LIPOPROTEIN METQ-RELATED"/>
    <property type="match status" value="1"/>
</dbReference>
<dbReference type="Pfam" id="PF03180">
    <property type="entry name" value="Lipoprotein_9"/>
    <property type="match status" value="1"/>
</dbReference>
<proteinExistence type="inferred from homology"/>
<dbReference type="GO" id="GO:0016020">
    <property type="term" value="C:membrane"/>
    <property type="evidence" value="ECO:0007669"/>
    <property type="project" value="UniProtKB-SubCell"/>
</dbReference>
<dbReference type="EMBL" id="JQCB01000005">
    <property type="protein sequence ID" value="KRN96145.1"/>
    <property type="molecule type" value="Genomic_DNA"/>
</dbReference>
<dbReference type="PATRIC" id="fig|348151.3.peg.1575"/>
<comment type="caution">
    <text evidence="9">The sequence shown here is derived from an EMBL/GenBank/DDBJ whole genome shotgun (WGS) entry which is preliminary data.</text>
</comment>
<evidence type="ECO:0000313" key="10">
    <source>
        <dbReference type="Proteomes" id="UP000051139"/>
    </source>
</evidence>
<dbReference type="PANTHER" id="PTHR30429">
    <property type="entry name" value="D-METHIONINE-BINDING LIPOPROTEIN METQ"/>
    <property type="match status" value="1"/>
</dbReference>
<accession>A0A0R2L3I7</accession>
<feature type="signal peptide" evidence="8">
    <location>
        <begin position="1"/>
        <end position="25"/>
    </location>
</feature>
<evidence type="ECO:0000256" key="5">
    <source>
        <dbReference type="ARBA" id="ARBA00023288"/>
    </source>
</evidence>
<protein>
    <recommendedName>
        <fullName evidence="6">Lipoprotein</fullName>
    </recommendedName>
</protein>
<evidence type="ECO:0000256" key="2">
    <source>
        <dbReference type="ARBA" id="ARBA00022729"/>
    </source>
</evidence>
<comment type="subcellular location">
    <subcellularLocation>
        <location evidence="1">Membrane</location>
        <topology evidence="1">Lipid-anchor</topology>
    </subcellularLocation>
</comment>
<evidence type="ECO:0000256" key="1">
    <source>
        <dbReference type="ARBA" id="ARBA00004635"/>
    </source>
</evidence>
<keyword evidence="10" id="KW-1185">Reference proteome</keyword>
<dbReference type="Proteomes" id="UP000051139">
    <property type="component" value="Unassembled WGS sequence"/>
</dbReference>
<organism evidence="9 10">
    <name type="scientific">Furfurilactobacillus siliginis</name>
    <dbReference type="NCBI Taxonomy" id="348151"/>
    <lineage>
        <taxon>Bacteria</taxon>
        <taxon>Bacillati</taxon>
        <taxon>Bacillota</taxon>
        <taxon>Bacilli</taxon>
        <taxon>Lactobacillales</taxon>
        <taxon>Lactobacillaceae</taxon>
        <taxon>Furfurilactobacillus</taxon>
    </lineage>
</organism>
<sequence length="278" mass="30600">MIMNKKFRRVLLGATSVLALTLVLAGCGKSAKSTTTVKVGIVGNDDEKIWKPIAKDVKKDGIDLKIVSFSDYTQPNQALNDKQIDINAFQHYYFLDQWNKAHKTDLTSVGKTVVAPLGLFSKKVKQPGDFKKGDQIVIPNDATNEGRALNLLKNAGLIKVDNAKLPTPKDITSNPKNLKITPVAADQTPRSLDSATAAVVNNTYAVDAKLDIKKAVYAEKIDKNVKPYINIIVARKADKNKKAIKTIVKDYQTKRNAKVIDKQFKGTSVPAWNLNVNK</sequence>
<evidence type="ECO:0000256" key="4">
    <source>
        <dbReference type="ARBA" id="ARBA00023139"/>
    </source>
</evidence>
<dbReference type="InterPro" id="IPR004872">
    <property type="entry name" value="Lipoprotein_NlpA"/>
</dbReference>
<feature type="chain" id="PRO_5038770648" description="Lipoprotein" evidence="8">
    <location>
        <begin position="26"/>
        <end position="278"/>
    </location>
</feature>
<keyword evidence="4" id="KW-0564">Palmitate</keyword>
<evidence type="ECO:0000256" key="3">
    <source>
        <dbReference type="ARBA" id="ARBA00023136"/>
    </source>
</evidence>
<dbReference type="AlphaFoldDB" id="A0A0R2L3I7"/>
<dbReference type="SUPFAM" id="SSF53850">
    <property type="entry name" value="Periplasmic binding protein-like II"/>
    <property type="match status" value="1"/>
</dbReference>
<evidence type="ECO:0000313" key="9">
    <source>
        <dbReference type="EMBL" id="KRN96145.1"/>
    </source>
</evidence>
<evidence type="ECO:0000256" key="8">
    <source>
        <dbReference type="SAM" id="SignalP"/>
    </source>
</evidence>
<gene>
    <name evidence="9" type="ORF">IV55_GL001528</name>
</gene>
<feature type="lipid moiety-binding region" description="S-diacylglycerol cysteine" evidence="7">
    <location>
        <position position="27"/>
    </location>
</feature>
<evidence type="ECO:0000256" key="6">
    <source>
        <dbReference type="PIRNR" id="PIRNR002854"/>
    </source>
</evidence>